<accession>A0AAX4HVD6</accession>
<dbReference type="Proteomes" id="UP001324634">
    <property type="component" value="Chromosome"/>
</dbReference>
<name>A0AAX4HVD6_9BACT</name>
<proteinExistence type="predicted"/>
<sequence>MKTLLALFSLTFAMTTFADCRIAFEGSPASYFSRAGVHKKGFKLIELKNVQVGDYINTYENYNEEGIRILGENTGNIKVQFVHVIKRVTEYGAEEIYAKEEKTTIRRKELDHNITEAPEGVYSNTRAMNALRVKGLPSCRKLNRL</sequence>
<evidence type="ECO:0000313" key="2">
    <source>
        <dbReference type="EMBL" id="WPU67145.1"/>
    </source>
</evidence>
<dbReference type="KEGG" id="psti:SOO65_10305"/>
<evidence type="ECO:0000313" key="3">
    <source>
        <dbReference type="Proteomes" id="UP001324634"/>
    </source>
</evidence>
<keyword evidence="3" id="KW-1185">Reference proteome</keyword>
<dbReference type="AlphaFoldDB" id="A0AAX4HVD6"/>
<feature type="signal peptide" evidence="1">
    <location>
        <begin position="1"/>
        <end position="18"/>
    </location>
</feature>
<evidence type="ECO:0000256" key="1">
    <source>
        <dbReference type="SAM" id="SignalP"/>
    </source>
</evidence>
<protein>
    <submittedName>
        <fullName evidence="2">Uncharacterized protein</fullName>
    </submittedName>
</protein>
<gene>
    <name evidence="2" type="ORF">SOO65_10305</name>
</gene>
<dbReference type="EMBL" id="CP139487">
    <property type="protein sequence ID" value="WPU67145.1"/>
    <property type="molecule type" value="Genomic_DNA"/>
</dbReference>
<dbReference type="RefSeq" id="WP_321400047.1">
    <property type="nucleotide sequence ID" value="NZ_CP139487.1"/>
</dbReference>
<reference evidence="2 3" key="1">
    <citation type="submission" date="2023-11" db="EMBL/GenBank/DDBJ databases">
        <title>Peredibacter starrii A3.12.</title>
        <authorList>
            <person name="Mitchell R.J."/>
        </authorList>
    </citation>
    <scope>NUCLEOTIDE SEQUENCE [LARGE SCALE GENOMIC DNA]</scope>
    <source>
        <strain evidence="2 3">A3.12</strain>
    </source>
</reference>
<feature type="chain" id="PRO_5043433091" evidence="1">
    <location>
        <begin position="19"/>
        <end position="145"/>
    </location>
</feature>
<organism evidence="2 3">
    <name type="scientific">Peredibacter starrii</name>
    <dbReference type="NCBI Taxonomy" id="28202"/>
    <lineage>
        <taxon>Bacteria</taxon>
        <taxon>Pseudomonadati</taxon>
        <taxon>Bdellovibrionota</taxon>
        <taxon>Bacteriovoracia</taxon>
        <taxon>Bacteriovoracales</taxon>
        <taxon>Bacteriovoracaceae</taxon>
        <taxon>Peredibacter</taxon>
    </lineage>
</organism>
<keyword evidence="1" id="KW-0732">Signal</keyword>